<accession>A0A1V6YCR4</accession>
<name>A0A1V6YCR4_PENNA</name>
<dbReference type="AlphaFoldDB" id="A0A1V6YCR4"/>
<gene>
    <name evidence="1" type="ORF">PENNAL_c0025G02994</name>
</gene>
<keyword evidence="2" id="KW-1185">Reference proteome</keyword>
<sequence>MAFVFNDDLLLWCTEIMRTVLTSHSDSANHYRESAALVVLASFQPGLDYGVLVTPATYRFQAEGERKRVQGEKSLSRPWFSISDIGEDHADYPFLAKGHDGLFVIGSPG</sequence>
<comment type="caution">
    <text evidence="1">The sequence shown here is derived from an EMBL/GenBank/DDBJ whole genome shotgun (WGS) entry which is preliminary data.</text>
</comment>
<proteinExistence type="predicted"/>
<dbReference type="EMBL" id="MOOB01000025">
    <property type="protein sequence ID" value="OQE84942.1"/>
    <property type="molecule type" value="Genomic_DNA"/>
</dbReference>
<protein>
    <submittedName>
        <fullName evidence="1">Uncharacterized protein</fullName>
    </submittedName>
</protein>
<evidence type="ECO:0000313" key="1">
    <source>
        <dbReference type="EMBL" id="OQE84942.1"/>
    </source>
</evidence>
<reference evidence="2" key="1">
    <citation type="journal article" date="2017" name="Nat. Microbiol.">
        <title>Global analysis of biosynthetic gene clusters reveals vast potential of secondary metabolite production in Penicillium species.</title>
        <authorList>
            <person name="Nielsen J.C."/>
            <person name="Grijseels S."/>
            <person name="Prigent S."/>
            <person name="Ji B."/>
            <person name="Dainat J."/>
            <person name="Nielsen K.F."/>
            <person name="Frisvad J.C."/>
            <person name="Workman M."/>
            <person name="Nielsen J."/>
        </authorList>
    </citation>
    <scope>NUCLEOTIDE SEQUENCE [LARGE SCALE GENOMIC DNA]</scope>
    <source>
        <strain evidence="2">IBT 13039</strain>
    </source>
</reference>
<dbReference type="Proteomes" id="UP000191691">
    <property type="component" value="Unassembled WGS sequence"/>
</dbReference>
<evidence type="ECO:0000313" key="2">
    <source>
        <dbReference type="Proteomes" id="UP000191691"/>
    </source>
</evidence>
<organism evidence="1 2">
    <name type="scientific">Penicillium nalgiovense</name>
    <dbReference type="NCBI Taxonomy" id="60175"/>
    <lineage>
        <taxon>Eukaryota</taxon>
        <taxon>Fungi</taxon>
        <taxon>Dikarya</taxon>
        <taxon>Ascomycota</taxon>
        <taxon>Pezizomycotina</taxon>
        <taxon>Eurotiomycetes</taxon>
        <taxon>Eurotiomycetidae</taxon>
        <taxon>Eurotiales</taxon>
        <taxon>Aspergillaceae</taxon>
        <taxon>Penicillium</taxon>
    </lineage>
</organism>